<dbReference type="GO" id="GO:0006357">
    <property type="term" value="P:regulation of transcription by RNA polymerase II"/>
    <property type="evidence" value="ECO:0007669"/>
    <property type="project" value="InterPro"/>
</dbReference>
<proteinExistence type="predicted"/>
<dbReference type="GO" id="GO:0016538">
    <property type="term" value="F:cyclin-dependent protein serine/threonine kinase regulator activity"/>
    <property type="evidence" value="ECO:0007669"/>
    <property type="project" value="InterPro"/>
</dbReference>
<organism evidence="1 2">
    <name type="scientific">Acaulospora morrowiae</name>
    <dbReference type="NCBI Taxonomy" id="94023"/>
    <lineage>
        <taxon>Eukaryota</taxon>
        <taxon>Fungi</taxon>
        <taxon>Fungi incertae sedis</taxon>
        <taxon>Mucoromycota</taxon>
        <taxon>Glomeromycotina</taxon>
        <taxon>Glomeromycetes</taxon>
        <taxon>Diversisporales</taxon>
        <taxon>Acaulosporaceae</taxon>
        <taxon>Acaulospora</taxon>
    </lineage>
</organism>
<dbReference type="AlphaFoldDB" id="A0A9N9I766"/>
<evidence type="ECO:0000313" key="2">
    <source>
        <dbReference type="Proteomes" id="UP000789342"/>
    </source>
</evidence>
<comment type="caution">
    <text evidence="1">The sequence shown here is derived from an EMBL/GenBank/DDBJ whole genome shotgun (WGS) entry which is preliminary data.</text>
</comment>
<sequence>DVSSAALLLASKVGMISKINLHDLAGWCSLLKLHDQKLVTDKEIDRWTRAIRNAESAIFEAQHLTCFDIELPYAYLFEICSKASGLGRELKAKISSEAYAFIEISMKTPIMLFFSPGTVAAAAWWLASKSVDCPQNDDPTTNKLWWCTVDRPRDLYAISAAVDYMLQAYSKGVTIKKK</sequence>
<gene>
    <name evidence="1" type="ORF">AMORRO_LOCUS13488</name>
</gene>
<dbReference type="CDD" id="cd20546">
    <property type="entry name" value="CYCLIN_SpCG1C_ScCTK2-like_rpt2"/>
    <property type="match status" value="1"/>
</dbReference>
<dbReference type="EMBL" id="CAJVPV010023293">
    <property type="protein sequence ID" value="CAG8723379.1"/>
    <property type="molecule type" value="Genomic_DNA"/>
</dbReference>
<dbReference type="SUPFAM" id="SSF47954">
    <property type="entry name" value="Cyclin-like"/>
    <property type="match status" value="1"/>
</dbReference>
<dbReference type="InterPro" id="IPR043198">
    <property type="entry name" value="Cyclin/Ssn8"/>
</dbReference>
<accession>A0A9N9I766</accession>
<feature type="non-terminal residue" evidence="1">
    <location>
        <position position="178"/>
    </location>
</feature>
<dbReference type="InterPro" id="IPR036915">
    <property type="entry name" value="Cyclin-like_sf"/>
</dbReference>
<dbReference type="OrthoDB" id="25002at2759"/>
<reference evidence="1" key="1">
    <citation type="submission" date="2021-06" db="EMBL/GenBank/DDBJ databases">
        <authorList>
            <person name="Kallberg Y."/>
            <person name="Tangrot J."/>
            <person name="Rosling A."/>
        </authorList>
    </citation>
    <scope>NUCLEOTIDE SEQUENCE</scope>
    <source>
        <strain evidence="1">CL551</strain>
    </source>
</reference>
<dbReference type="Proteomes" id="UP000789342">
    <property type="component" value="Unassembled WGS sequence"/>
</dbReference>
<protein>
    <submittedName>
        <fullName evidence="1">11476_t:CDS:1</fullName>
    </submittedName>
</protein>
<name>A0A9N9I766_9GLOM</name>
<dbReference type="Gene3D" id="1.10.472.10">
    <property type="entry name" value="Cyclin-like"/>
    <property type="match status" value="1"/>
</dbReference>
<dbReference type="PANTHER" id="PTHR10026">
    <property type="entry name" value="CYCLIN"/>
    <property type="match status" value="1"/>
</dbReference>
<feature type="non-terminal residue" evidence="1">
    <location>
        <position position="1"/>
    </location>
</feature>
<keyword evidence="2" id="KW-1185">Reference proteome</keyword>
<evidence type="ECO:0000313" key="1">
    <source>
        <dbReference type="EMBL" id="CAG8723379.1"/>
    </source>
</evidence>